<evidence type="ECO:0000313" key="1">
    <source>
        <dbReference type="EMBL" id="PWW00356.1"/>
    </source>
</evidence>
<comment type="caution">
    <text evidence="1">The sequence shown here is derived from an EMBL/GenBank/DDBJ whole genome shotgun (WGS) entry which is preliminary data.</text>
</comment>
<gene>
    <name evidence="1" type="ORF">DFR52_103559</name>
</gene>
<proteinExistence type="predicted"/>
<protein>
    <submittedName>
        <fullName evidence="1">Uncharacterized protein</fullName>
    </submittedName>
</protein>
<sequence>MMAMPETTVHKNHRSEFRKYYIRFSGQVFVMQTKAKTKCMKPTPHNHLWFCVFAPDTRHHPASDLGRNRISHSR</sequence>
<evidence type="ECO:0000313" key="2">
    <source>
        <dbReference type="Proteomes" id="UP000246352"/>
    </source>
</evidence>
<keyword evidence="2" id="KW-1185">Reference proteome</keyword>
<accession>A0A317PKF2</accession>
<reference evidence="1 2" key="1">
    <citation type="submission" date="2018-05" db="EMBL/GenBank/DDBJ databases">
        <title>Genomic Encyclopedia of Type Strains, Phase IV (KMG-IV): sequencing the most valuable type-strain genomes for metagenomic binning, comparative biology and taxonomic classification.</title>
        <authorList>
            <person name="Goeker M."/>
        </authorList>
    </citation>
    <scope>NUCLEOTIDE SEQUENCE [LARGE SCALE GENOMIC DNA]</scope>
    <source>
        <strain evidence="1 2">DSM 16791</strain>
    </source>
</reference>
<dbReference type="AlphaFoldDB" id="A0A317PKF2"/>
<dbReference type="Proteomes" id="UP000246352">
    <property type="component" value="Unassembled WGS sequence"/>
</dbReference>
<name>A0A317PKF2_9HYPH</name>
<dbReference type="EMBL" id="QGTR01000003">
    <property type="protein sequence ID" value="PWW00356.1"/>
    <property type="molecule type" value="Genomic_DNA"/>
</dbReference>
<organism evidence="1 2">
    <name type="scientific">Hoeflea marina</name>
    <dbReference type="NCBI Taxonomy" id="274592"/>
    <lineage>
        <taxon>Bacteria</taxon>
        <taxon>Pseudomonadati</taxon>
        <taxon>Pseudomonadota</taxon>
        <taxon>Alphaproteobacteria</taxon>
        <taxon>Hyphomicrobiales</taxon>
        <taxon>Rhizobiaceae</taxon>
        <taxon>Hoeflea</taxon>
    </lineage>
</organism>